<protein>
    <submittedName>
        <fullName evidence="2">Holin</fullName>
    </submittedName>
</protein>
<organism evidence="2 3">
    <name type="scientific">Mycobacterium phage Glass</name>
    <dbReference type="NCBI Taxonomy" id="1784939"/>
    <lineage>
        <taxon>Viruses</taxon>
        <taxon>Duplodnaviria</taxon>
        <taxon>Heunggongvirae</taxon>
        <taxon>Uroviricota</taxon>
        <taxon>Caudoviricetes</taxon>
        <taxon>Bclasvirinae</taxon>
        <taxon>Rosebushvirus</taxon>
        <taxon>Rosebushvirus rosebush</taxon>
    </lineage>
</organism>
<feature type="transmembrane region" description="Helical" evidence="1">
    <location>
        <begin position="18"/>
        <end position="39"/>
    </location>
</feature>
<keyword evidence="1" id="KW-0812">Transmembrane</keyword>
<keyword evidence="1" id="KW-1133">Transmembrane helix</keyword>
<sequence length="178" mass="17528">MAETIGPADPNAPTRAKVWAGLAVIAPLLSFLATFGILSNDQANAINGALTAVVGVLTAFGFGVAAKKTSEQVKNGTFDPAPPPPPPVLVPPAMSAVEGITAVANQFNDLVTGVTSGVKHVQDVVGGLAGAIPGLSGLPGLQGLDPNSLAAQAAQLAYERGGANQAAARPASGTETAT</sequence>
<keyword evidence="1" id="KW-0472">Membrane</keyword>
<gene>
    <name evidence="2" type="ORF">SEA_GLASS_48</name>
</gene>
<evidence type="ECO:0000256" key="1">
    <source>
        <dbReference type="SAM" id="Phobius"/>
    </source>
</evidence>
<reference evidence="2 3" key="1">
    <citation type="submission" date="2015-10" db="EMBL/GenBank/DDBJ databases">
        <authorList>
            <person name="Dalman M.J."/>
            <person name="Fischman H.D."/>
            <person name="Fletcher E.R."/>
            <person name="Franz K."/>
            <person name="Guillaume J.D."/>
            <person name="Hardy E.C."/>
            <person name="Jeavons A.O."/>
            <person name="Jurik C.R."/>
            <person name="Krahn A.H."/>
            <person name="Machay A.M."/>
            <person name="Mejicano-Gormley E.P."/>
            <person name="Petrovich M."/>
            <person name="Platte C.A."/>
            <person name="Rich A."/>
            <person name="Royer J."/>
            <person name="Theis M.C."/>
            <person name="Vela N.M."/>
            <person name="Stukey J."/>
            <person name="Best A."/>
            <person name="Anders K.R."/>
            <person name="Bradley K.W."/>
            <person name="Asai D.J."/>
            <person name="Bowman C.A."/>
            <person name="Russell D.A."/>
            <person name="Pope W.H."/>
            <person name="Jacobs-Sera D."/>
            <person name="Hendrix R.W."/>
            <person name="Hatfull G.F."/>
        </authorList>
    </citation>
    <scope>NUCLEOTIDE SEQUENCE [LARGE SCALE GENOMIC DNA]</scope>
</reference>
<feature type="transmembrane region" description="Helical" evidence="1">
    <location>
        <begin position="45"/>
        <end position="66"/>
    </location>
</feature>
<evidence type="ECO:0000313" key="3">
    <source>
        <dbReference type="Proteomes" id="UP000225053"/>
    </source>
</evidence>
<evidence type="ECO:0000313" key="2">
    <source>
        <dbReference type="EMBL" id="AMB17362.1"/>
    </source>
</evidence>
<name>A0A0Y0AFR4_9CAUD</name>
<dbReference type="EMBL" id="KT880194">
    <property type="protein sequence ID" value="AMB17362.1"/>
    <property type="molecule type" value="Genomic_DNA"/>
</dbReference>
<accession>A0A0Y0AFR4</accession>
<proteinExistence type="predicted"/>
<dbReference type="Proteomes" id="UP000225053">
    <property type="component" value="Segment"/>
</dbReference>